<dbReference type="RefSeq" id="WP_228483504.1">
    <property type="nucleotide sequence ID" value="NZ_JASCAP010000036.1"/>
</dbReference>
<proteinExistence type="predicted"/>
<comment type="caution">
    <text evidence="1">The sequence shown here is derived from an EMBL/GenBank/DDBJ whole genome shotgun (WGS) entry which is preliminary data.</text>
</comment>
<evidence type="ECO:0000313" key="2">
    <source>
        <dbReference type="Proteomes" id="UP001223214"/>
    </source>
</evidence>
<evidence type="ECO:0000313" key="1">
    <source>
        <dbReference type="EMBL" id="MDK9365136.1"/>
    </source>
</evidence>
<sequence length="34" mass="3982">MNRPSNLVLAHIAVFLEWRFDNAWNLGLGRHYLG</sequence>
<dbReference type="AlphaFoldDB" id="A0AAP4FWV0"/>
<gene>
    <name evidence="1" type="primary">rseD</name>
    <name evidence="1" type="ORF">QQF32_18215</name>
</gene>
<organism evidence="1 2">
    <name type="scientific">Lelliottia wanjuensis</name>
    <dbReference type="NCBI Taxonomy" id="3050585"/>
    <lineage>
        <taxon>Bacteria</taxon>
        <taxon>Pseudomonadati</taxon>
        <taxon>Pseudomonadota</taxon>
        <taxon>Gammaproteobacteria</taxon>
        <taxon>Enterobacterales</taxon>
        <taxon>Enterobacteriaceae</taxon>
        <taxon>Lelliottia</taxon>
    </lineage>
</organism>
<accession>A0AAP4FWV0</accession>
<dbReference type="NCBIfam" id="NF033697">
    <property type="entry name" value="leader_RseD"/>
    <property type="match status" value="1"/>
</dbReference>
<dbReference type="EMBL" id="JASSOM010000067">
    <property type="protein sequence ID" value="MDK9365136.1"/>
    <property type="molecule type" value="Genomic_DNA"/>
</dbReference>
<dbReference type="InterPro" id="IPR049933">
    <property type="entry name" value="RseD"/>
</dbReference>
<dbReference type="Proteomes" id="UP001223214">
    <property type="component" value="Unassembled WGS sequence"/>
</dbReference>
<protein>
    <submittedName>
        <fullName evidence="1">RpoE leader peptide RseD</fullName>
    </submittedName>
</protein>
<reference evidence="1 2" key="1">
    <citation type="submission" date="2023-06" db="EMBL/GenBank/DDBJ databases">
        <title>Identification and characterization of antibiotic-resistant Gram-negative bacteria.</title>
        <authorList>
            <person name="Cho G.-S."/>
            <person name="Lee J."/>
            <person name="Tai E."/>
            <person name="Jeong S."/>
            <person name="Kim I."/>
            <person name="Kim B.-E."/>
            <person name="Jeong M.-I."/>
            <person name="Oh K.-K."/>
            <person name="Franz C.M.A.P."/>
        </authorList>
    </citation>
    <scope>NUCLEOTIDE SEQUENCE [LARGE SCALE GENOMIC DNA]</scope>
    <source>
        <strain evidence="1 2">V106_12</strain>
    </source>
</reference>
<keyword evidence="2" id="KW-1185">Reference proteome</keyword>
<dbReference type="GeneID" id="97185915"/>
<name>A0AAP4FWV0_9ENTR</name>